<dbReference type="PANTHER" id="PTHR47129">
    <property type="entry name" value="QUINONE OXIDOREDUCTASE 2"/>
    <property type="match status" value="1"/>
</dbReference>
<reference evidence="2 3" key="1">
    <citation type="submission" date="2014-08" db="EMBL/GenBank/DDBJ databases">
        <authorList>
            <person name="Hassan Y.I."/>
            <person name="Lepp D."/>
            <person name="Zhou T."/>
        </authorList>
    </citation>
    <scope>NUCLEOTIDE SEQUENCE [LARGE SCALE GENOMIC DNA]</scope>
    <source>
        <strain evidence="2 3">IFO13584</strain>
    </source>
</reference>
<dbReference type="Pfam" id="PF13460">
    <property type="entry name" value="NAD_binding_10"/>
    <property type="match status" value="1"/>
</dbReference>
<dbReference type="CDD" id="cd05269">
    <property type="entry name" value="TMR_SDR_a"/>
    <property type="match status" value="1"/>
</dbReference>
<dbReference type="Gene3D" id="3.90.25.10">
    <property type="entry name" value="UDP-galactose 4-epimerase, domain 1"/>
    <property type="match status" value="1"/>
</dbReference>
<gene>
    <name evidence="2" type="ORF">JP75_12350</name>
</gene>
<dbReference type="InterPro" id="IPR036291">
    <property type="entry name" value="NAD(P)-bd_dom_sf"/>
</dbReference>
<evidence type="ECO:0000259" key="1">
    <source>
        <dbReference type="Pfam" id="PF13460"/>
    </source>
</evidence>
<evidence type="ECO:0000313" key="2">
    <source>
        <dbReference type="EMBL" id="KFL30783.1"/>
    </source>
</evidence>
<organism evidence="2 3">
    <name type="scientific">Devosia riboflavina</name>
    <dbReference type="NCBI Taxonomy" id="46914"/>
    <lineage>
        <taxon>Bacteria</taxon>
        <taxon>Pseudomonadati</taxon>
        <taxon>Pseudomonadota</taxon>
        <taxon>Alphaproteobacteria</taxon>
        <taxon>Hyphomicrobiales</taxon>
        <taxon>Devosiaceae</taxon>
        <taxon>Devosia</taxon>
    </lineage>
</organism>
<dbReference type="RefSeq" id="WP_035083152.1">
    <property type="nucleotide sequence ID" value="NZ_JQGC01000010.1"/>
</dbReference>
<dbReference type="AlphaFoldDB" id="A0A087M1N0"/>
<accession>A0A087M1N0</accession>
<dbReference type="SUPFAM" id="SSF51735">
    <property type="entry name" value="NAD(P)-binding Rossmann-fold domains"/>
    <property type="match status" value="1"/>
</dbReference>
<feature type="domain" description="NAD(P)-binding" evidence="1">
    <location>
        <begin position="13"/>
        <end position="189"/>
    </location>
</feature>
<comment type="caution">
    <text evidence="2">The sequence shown here is derived from an EMBL/GenBank/DDBJ whole genome shotgun (WGS) entry which is preliminary data.</text>
</comment>
<dbReference type="InterPro" id="IPR016040">
    <property type="entry name" value="NAD(P)-bd_dom"/>
</dbReference>
<keyword evidence="3" id="KW-1185">Reference proteome</keyword>
<dbReference type="OrthoDB" id="7771794at2"/>
<dbReference type="InterPro" id="IPR052718">
    <property type="entry name" value="NmrA-type_oxidoreductase"/>
</dbReference>
<sequence>MSKFTNSTLLVTGASGKLGRLAVEELLARGATRVIAGTRDPSKLQDLAAKGAEIRKLDFDDASTLSVALAGVERLLIVSTDAVGRRAAQQQAIIEAAKAAGVKHIVYTSAPAARPDADAGLNPEHFWTEVAIAASGLDFTILRNHMYAENVLMDAGHVLSSGQLFGLIGDRGTSYVTRADTARTAAGALLSAEGKTIEDVTGPAPVTNVERARLFGELTGKSIAVIAITPAELTAGLVAAGLPEGFAGALVAFQRDAVTGFHGVVTDVVERYSGRKPTKFADFLSANKAALGA</sequence>
<evidence type="ECO:0000313" key="3">
    <source>
        <dbReference type="Proteomes" id="UP000028981"/>
    </source>
</evidence>
<name>A0A087M1N0_9HYPH</name>
<dbReference type="EMBL" id="JQGC01000010">
    <property type="protein sequence ID" value="KFL30783.1"/>
    <property type="molecule type" value="Genomic_DNA"/>
</dbReference>
<dbReference type="Gene3D" id="3.40.50.720">
    <property type="entry name" value="NAD(P)-binding Rossmann-like Domain"/>
    <property type="match status" value="1"/>
</dbReference>
<dbReference type="PANTHER" id="PTHR47129:SF1">
    <property type="entry name" value="NMRA-LIKE DOMAIN-CONTAINING PROTEIN"/>
    <property type="match status" value="1"/>
</dbReference>
<dbReference type="STRING" id="46914.JP75_12350"/>
<dbReference type="Proteomes" id="UP000028981">
    <property type="component" value="Unassembled WGS sequence"/>
</dbReference>
<protein>
    <recommendedName>
        <fullName evidence="1">NAD(P)-binding domain-containing protein</fullName>
    </recommendedName>
</protein>
<proteinExistence type="predicted"/>